<dbReference type="InterPro" id="IPR055170">
    <property type="entry name" value="GFO_IDH_MocA-like_dom"/>
</dbReference>
<evidence type="ECO:0000259" key="3">
    <source>
        <dbReference type="Pfam" id="PF01408"/>
    </source>
</evidence>
<keyword evidence="6" id="KW-1185">Reference proteome</keyword>
<dbReference type="RefSeq" id="WP_231819340.1">
    <property type="nucleotide sequence ID" value="NZ_CP082781.1"/>
</dbReference>
<dbReference type="Pfam" id="PF01408">
    <property type="entry name" value="GFO_IDH_MocA"/>
    <property type="match status" value="1"/>
</dbReference>
<dbReference type="Gene3D" id="3.30.360.10">
    <property type="entry name" value="Dihydrodipicolinate Reductase, domain 2"/>
    <property type="match status" value="1"/>
</dbReference>
<dbReference type="Gene3D" id="3.40.50.720">
    <property type="entry name" value="NAD(P)-binding Rossmann-like Domain"/>
    <property type="match status" value="1"/>
</dbReference>
<organism evidence="5 6">
    <name type="scientific">Microbacterium resistens</name>
    <dbReference type="NCBI Taxonomy" id="156977"/>
    <lineage>
        <taxon>Bacteria</taxon>
        <taxon>Bacillati</taxon>
        <taxon>Actinomycetota</taxon>
        <taxon>Actinomycetes</taxon>
        <taxon>Micrococcales</taxon>
        <taxon>Microbacteriaceae</taxon>
        <taxon>Microbacterium</taxon>
    </lineage>
</organism>
<keyword evidence="1" id="KW-0520">NAD</keyword>
<accession>A0ABY3RNJ3</accession>
<name>A0ABY3RNJ3_9MICO</name>
<dbReference type="PANTHER" id="PTHR43249">
    <property type="entry name" value="UDP-N-ACETYL-2-AMINO-2-DEOXY-D-GLUCURONATE OXIDASE"/>
    <property type="match status" value="1"/>
</dbReference>
<dbReference type="EMBL" id="CP082781">
    <property type="protein sequence ID" value="UGS25488.1"/>
    <property type="molecule type" value="Genomic_DNA"/>
</dbReference>
<dbReference type="Proteomes" id="UP001199642">
    <property type="component" value="Chromosome"/>
</dbReference>
<dbReference type="InterPro" id="IPR000683">
    <property type="entry name" value="Gfo/Idh/MocA-like_OxRdtase_N"/>
</dbReference>
<evidence type="ECO:0000313" key="6">
    <source>
        <dbReference type="Proteomes" id="UP001199642"/>
    </source>
</evidence>
<dbReference type="SUPFAM" id="SSF51735">
    <property type="entry name" value="NAD(P)-binding Rossmann-fold domains"/>
    <property type="match status" value="1"/>
</dbReference>
<feature type="domain" description="GFO/IDH/MocA-like oxidoreductase" evidence="4">
    <location>
        <begin position="136"/>
        <end position="256"/>
    </location>
</feature>
<evidence type="ECO:0000256" key="2">
    <source>
        <dbReference type="SAM" id="MobiDB-lite"/>
    </source>
</evidence>
<dbReference type="PANTHER" id="PTHR43249:SF1">
    <property type="entry name" value="D-GLUCOSIDE 3-DEHYDROGENASE"/>
    <property type="match status" value="1"/>
</dbReference>
<reference evidence="5 6" key="1">
    <citation type="submission" date="2023-01" db="EMBL/GenBank/DDBJ databases">
        <title>Characterization of estradiol degrading bacteria Microbacterium sp. MZT7 and reveal degrading genes through genome analysis.</title>
        <authorList>
            <person name="Hao P."/>
            <person name="Gao Y."/>
        </authorList>
    </citation>
    <scope>NUCLEOTIDE SEQUENCE [LARGE SCALE GENOMIC DNA]</scope>
    <source>
        <strain evidence="5 6">MZT7</strain>
    </source>
</reference>
<dbReference type="InterPro" id="IPR036291">
    <property type="entry name" value="NAD(P)-bd_dom_sf"/>
</dbReference>
<feature type="region of interest" description="Disordered" evidence="2">
    <location>
        <begin position="341"/>
        <end position="366"/>
    </location>
</feature>
<evidence type="ECO:0000256" key="1">
    <source>
        <dbReference type="ARBA" id="ARBA00023027"/>
    </source>
</evidence>
<dbReference type="Pfam" id="PF22725">
    <property type="entry name" value="GFO_IDH_MocA_C3"/>
    <property type="match status" value="1"/>
</dbReference>
<evidence type="ECO:0000313" key="5">
    <source>
        <dbReference type="EMBL" id="UGS25488.1"/>
    </source>
</evidence>
<protein>
    <submittedName>
        <fullName evidence="5">Gfo/Idh/MocA family oxidoreductase</fullName>
    </submittedName>
</protein>
<feature type="domain" description="Gfo/Idh/MocA-like oxidoreductase N-terminal" evidence="3">
    <location>
        <begin position="6"/>
        <end position="123"/>
    </location>
</feature>
<proteinExistence type="predicted"/>
<evidence type="ECO:0000259" key="4">
    <source>
        <dbReference type="Pfam" id="PF22725"/>
    </source>
</evidence>
<gene>
    <name evidence="5" type="ORF">K8F61_12455</name>
</gene>
<sequence length="366" mass="37943">MTAPQRIAVLGAGAIGAVHARLVSALAETEGVLAAIVEVDPARARALAEPYRVPAFTTLAQARAEAGVDVVAICLPSAYHADAAVEALESGLDVIVEKPIDIALDAADRVIAAERASGRTVSVISQRRFQPAAAFLHRAIEDGELGRITSGVAESAFFRPQAYYDSGDWRGTAAIDGGGALMNQGIHALDLLLWMLGTPVSVQAATGRVAHEGIEVEDVAGATITFANGAIGVLLASTAAYPGLPVRLAVHGDRGTGVMEDDRLSVFAAASGLAPGPDDVEERSVPEGWSAVDVAHLRQYRDVLDAIAQGRAPAITTRDGRRALQVVLAVYESARTGRPVALEHDAAGDAPAARRAATPEPLKENA</sequence>
<dbReference type="InterPro" id="IPR052515">
    <property type="entry name" value="Gfo/Idh/MocA_Oxidoreductase"/>
</dbReference>
<dbReference type="SUPFAM" id="SSF55347">
    <property type="entry name" value="Glyceraldehyde-3-phosphate dehydrogenase-like, C-terminal domain"/>
    <property type="match status" value="1"/>
</dbReference>